<feature type="domain" description="RecX first three-helical" evidence="8">
    <location>
        <begin position="12"/>
        <end position="47"/>
    </location>
</feature>
<evidence type="ECO:0000259" key="8">
    <source>
        <dbReference type="Pfam" id="PF21982"/>
    </source>
</evidence>
<dbReference type="InterPro" id="IPR053924">
    <property type="entry name" value="RecX_HTH_2nd"/>
</dbReference>
<comment type="caution">
    <text evidence="9">The sequence shown here is derived from an EMBL/GenBank/DDBJ whole genome shotgun (WGS) entry which is preliminary data.</text>
</comment>
<evidence type="ECO:0000259" key="6">
    <source>
        <dbReference type="Pfam" id="PF02631"/>
    </source>
</evidence>
<dbReference type="InterPro" id="IPR053925">
    <property type="entry name" value="RecX_HTH_3rd"/>
</dbReference>
<feature type="domain" description="RecX second three-helical" evidence="6">
    <location>
        <begin position="59"/>
        <end position="99"/>
    </location>
</feature>
<comment type="similarity">
    <text evidence="2 5">Belongs to the RecX family.</text>
</comment>
<dbReference type="Pfam" id="PF21982">
    <property type="entry name" value="RecX_HTH1"/>
    <property type="match status" value="1"/>
</dbReference>
<evidence type="ECO:0000256" key="5">
    <source>
        <dbReference type="HAMAP-Rule" id="MF_01114"/>
    </source>
</evidence>
<dbReference type="Proteomes" id="UP000306791">
    <property type="component" value="Unassembled WGS sequence"/>
</dbReference>
<name>A0ABY2UFC2_9GAMM</name>
<protein>
    <recommendedName>
        <fullName evidence="3 5">Regulatory protein RecX</fullName>
    </recommendedName>
</protein>
<keyword evidence="10" id="KW-1185">Reference proteome</keyword>
<dbReference type="InterPro" id="IPR036388">
    <property type="entry name" value="WH-like_DNA-bd_sf"/>
</dbReference>
<dbReference type="Gene3D" id="1.10.10.10">
    <property type="entry name" value="Winged helix-like DNA-binding domain superfamily/Winged helix DNA-binding domain"/>
    <property type="match status" value="3"/>
</dbReference>
<dbReference type="Pfam" id="PF02631">
    <property type="entry name" value="RecX_HTH2"/>
    <property type="match status" value="1"/>
</dbReference>
<dbReference type="PANTHER" id="PTHR33602:SF1">
    <property type="entry name" value="REGULATORY PROTEIN RECX FAMILY PROTEIN"/>
    <property type="match status" value="1"/>
</dbReference>
<dbReference type="InterPro" id="IPR053926">
    <property type="entry name" value="RecX_HTH_1st"/>
</dbReference>
<gene>
    <name evidence="5" type="primary">recX</name>
    <name evidence="9" type="ORF">FDY93_14955</name>
</gene>
<proteinExistence type="inferred from homology"/>
<evidence type="ECO:0000256" key="2">
    <source>
        <dbReference type="ARBA" id="ARBA00009695"/>
    </source>
</evidence>
<keyword evidence="4 5" id="KW-0963">Cytoplasm</keyword>
<accession>A0ABY2UFC2</accession>
<evidence type="ECO:0000313" key="9">
    <source>
        <dbReference type="EMBL" id="TLM76273.1"/>
    </source>
</evidence>
<comment type="function">
    <text evidence="5">Modulates RecA activity.</text>
</comment>
<dbReference type="HAMAP" id="MF_01114">
    <property type="entry name" value="RecX"/>
    <property type="match status" value="1"/>
</dbReference>
<dbReference type="InterPro" id="IPR003783">
    <property type="entry name" value="Regulatory_RecX"/>
</dbReference>
<evidence type="ECO:0000256" key="3">
    <source>
        <dbReference type="ARBA" id="ARBA00018111"/>
    </source>
</evidence>
<organism evidence="9 10">
    <name type="scientific">Microbulbifer harenosus</name>
    <dbReference type="NCBI Taxonomy" id="2576840"/>
    <lineage>
        <taxon>Bacteria</taxon>
        <taxon>Pseudomonadati</taxon>
        <taxon>Pseudomonadota</taxon>
        <taxon>Gammaproteobacteria</taxon>
        <taxon>Cellvibrionales</taxon>
        <taxon>Microbulbiferaceae</taxon>
        <taxon>Microbulbifer</taxon>
    </lineage>
</organism>
<evidence type="ECO:0000256" key="1">
    <source>
        <dbReference type="ARBA" id="ARBA00004496"/>
    </source>
</evidence>
<evidence type="ECO:0000313" key="10">
    <source>
        <dbReference type="Proteomes" id="UP000306791"/>
    </source>
</evidence>
<dbReference type="Pfam" id="PF21981">
    <property type="entry name" value="RecX_HTH3"/>
    <property type="match status" value="1"/>
</dbReference>
<comment type="subcellular location">
    <subcellularLocation>
        <location evidence="1 5">Cytoplasm</location>
    </subcellularLocation>
</comment>
<evidence type="ECO:0000256" key="4">
    <source>
        <dbReference type="ARBA" id="ARBA00022490"/>
    </source>
</evidence>
<evidence type="ECO:0000259" key="7">
    <source>
        <dbReference type="Pfam" id="PF21981"/>
    </source>
</evidence>
<reference evidence="9 10" key="1">
    <citation type="submission" date="2019-05" db="EMBL/GenBank/DDBJ databases">
        <title>Microbulbifer harenosus sp. nov., an alginate-degrading bacterium isolated from coastal sand.</title>
        <authorList>
            <person name="Huang H."/>
            <person name="Mo K."/>
            <person name="Bao S."/>
        </authorList>
    </citation>
    <scope>NUCLEOTIDE SEQUENCE [LARGE SCALE GENOMIC DNA]</scope>
    <source>
        <strain evidence="9 10">HB161719</strain>
    </source>
</reference>
<dbReference type="EMBL" id="VANI01000015">
    <property type="protein sequence ID" value="TLM76273.1"/>
    <property type="molecule type" value="Genomic_DNA"/>
</dbReference>
<feature type="domain" description="RecX third three-helical" evidence="7">
    <location>
        <begin position="106"/>
        <end position="158"/>
    </location>
</feature>
<sequence>MDSTEFFQALFTSALDLLSRREHSCQELRQKLRSKYPDGDFEATFDRVLVRLQELNYQSDKRFAEVFCRSRVQRGQGPLRIRQELQLRGVESALVQGAMDQMQEEVDWYQLALDLLQRKFHRPIDSAATREEQMKERARRQRYLAYRGFFSDAIQFALAELDAGRSQ</sequence>
<dbReference type="PANTHER" id="PTHR33602">
    <property type="entry name" value="REGULATORY PROTEIN RECX FAMILY PROTEIN"/>
    <property type="match status" value="1"/>
</dbReference>